<reference evidence="16" key="1">
    <citation type="submission" date="2024-06" db="EMBL/GenBank/DDBJ databases">
        <authorList>
            <person name="Fan A."/>
            <person name="Zhang F.Y."/>
            <person name="Zhang L."/>
        </authorList>
    </citation>
    <scope>NUCLEOTIDE SEQUENCE</scope>
    <source>
        <strain evidence="16">Y61</strain>
    </source>
</reference>
<keyword evidence="9 14" id="KW-0949">S-adenosyl-L-methionine</keyword>
<dbReference type="CDD" id="cd02440">
    <property type="entry name" value="AdoMet_MTases"/>
    <property type="match status" value="1"/>
</dbReference>
<evidence type="ECO:0000256" key="9">
    <source>
        <dbReference type="ARBA" id="ARBA00022691"/>
    </source>
</evidence>
<dbReference type="Pfam" id="PF22458">
    <property type="entry name" value="RsmF-B_ferredox"/>
    <property type="match status" value="1"/>
</dbReference>
<evidence type="ECO:0000259" key="15">
    <source>
        <dbReference type="PROSITE" id="PS51686"/>
    </source>
</evidence>
<dbReference type="NCBIfam" id="NF011494">
    <property type="entry name" value="PRK14902.1"/>
    <property type="match status" value="1"/>
</dbReference>
<dbReference type="EMBL" id="CP159510">
    <property type="protein sequence ID" value="XCJ16007.1"/>
    <property type="molecule type" value="Genomic_DNA"/>
</dbReference>
<dbReference type="SUPFAM" id="SSF53335">
    <property type="entry name" value="S-adenosyl-L-methionine-dependent methyltransferases"/>
    <property type="match status" value="1"/>
</dbReference>
<keyword evidence="5" id="KW-0963">Cytoplasm</keyword>
<dbReference type="PROSITE" id="PS51686">
    <property type="entry name" value="SAM_MT_RSMB_NOP"/>
    <property type="match status" value="1"/>
</dbReference>
<evidence type="ECO:0000256" key="1">
    <source>
        <dbReference type="ARBA" id="ARBA00002724"/>
    </source>
</evidence>
<comment type="function">
    <text evidence="1">Specifically methylates the cytosine at position 967 (m5C967) of 16S rRNA.</text>
</comment>
<dbReference type="InterPro" id="IPR054728">
    <property type="entry name" value="RsmB-like_ferredoxin"/>
</dbReference>
<evidence type="ECO:0000256" key="7">
    <source>
        <dbReference type="ARBA" id="ARBA00022603"/>
    </source>
</evidence>
<sequence>MKKTGARETALNLLLDVSERHAYSQIVLNDTLPESGLSARDKSLVTALVYGVLQRQLTLDYYIDFFTAGKKLDNWVRLLLELSFYQKLYMDRIPDHAIVNEAVEIAGLRGHRGISGLVNAVLRKFLREGAPPLSKIIPERRRLSVSYSHPEWLLALWIRQWGRAAAVKIAESNNQPPHTYVRVNTLRTSRSELAATLACAGIHTVQGTLSPDSLMVTEGHAASAPAFLKGLCTIQDESSMLVADAVAPEAGMHMLDACAGPGGKTTHLAERMHNEGQIMALDLHAHKTRLIARTAERLGLTNIRTLALDARKASEHFEKASFDRVLLDVPCSGFGVIRRKPEIRWEKNEEGIRHLYDIQNDLLEATAPLVRPGGLFVYSTCTINKAENEWQLTRFLRVHPEFEWDRDFLQRLPGKAKPFLLDDQSAMLQILPFQTDSDGFFIGCLRRK</sequence>
<dbReference type="NCBIfam" id="TIGR00563">
    <property type="entry name" value="rsmB"/>
    <property type="match status" value="1"/>
</dbReference>
<keyword evidence="8 14" id="KW-0808">Transferase</keyword>
<dbReference type="InterPro" id="IPR029063">
    <property type="entry name" value="SAM-dependent_MTases_sf"/>
</dbReference>
<evidence type="ECO:0000256" key="13">
    <source>
        <dbReference type="ARBA" id="ARBA00047283"/>
    </source>
</evidence>
<proteinExistence type="inferred from homology"/>
<dbReference type="PROSITE" id="PS01153">
    <property type="entry name" value="NOL1_NOP2_SUN"/>
    <property type="match status" value="1"/>
</dbReference>
<evidence type="ECO:0000313" key="16">
    <source>
        <dbReference type="EMBL" id="XCJ16007.1"/>
    </source>
</evidence>
<dbReference type="PANTHER" id="PTHR22807">
    <property type="entry name" value="NOP2 YEAST -RELATED NOL1/NOP2/FMU SUN DOMAIN-CONTAINING"/>
    <property type="match status" value="1"/>
</dbReference>
<evidence type="ECO:0000256" key="5">
    <source>
        <dbReference type="ARBA" id="ARBA00022490"/>
    </source>
</evidence>
<evidence type="ECO:0000256" key="3">
    <source>
        <dbReference type="ARBA" id="ARBA00007494"/>
    </source>
</evidence>
<dbReference type="GO" id="GO:0003723">
    <property type="term" value="F:RNA binding"/>
    <property type="evidence" value="ECO:0007669"/>
    <property type="project" value="UniProtKB-UniRule"/>
</dbReference>
<evidence type="ECO:0000256" key="6">
    <source>
        <dbReference type="ARBA" id="ARBA00022552"/>
    </source>
</evidence>
<dbReference type="Gene3D" id="1.10.940.10">
    <property type="entry name" value="NusB-like"/>
    <property type="match status" value="1"/>
</dbReference>
<dbReference type="Pfam" id="PF01029">
    <property type="entry name" value="NusB"/>
    <property type="match status" value="1"/>
</dbReference>
<accession>A0AAU8ICR9</accession>
<comment type="subcellular location">
    <subcellularLocation>
        <location evidence="2">Cytoplasm</location>
    </subcellularLocation>
</comment>
<gene>
    <name evidence="16" type="primary">rsmB</name>
    <name evidence="16" type="ORF">ABNN70_09850</name>
</gene>
<evidence type="ECO:0000256" key="10">
    <source>
        <dbReference type="ARBA" id="ARBA00022884"/>
    </source>
</evidence>
<dbReference type="InterPro" id="IPR006027">
    <property type="entry name" value="NusB_RsmB_TIM44"/>
</dbReference>
<feature type="binding site" evidence="14">
    <location>
        <position position="309"/>
    </location>
    <ligand>
        <name>S-adenosyl-L-methionine</name>
        <dbReference type="ChEBI" id="CHEBI:59789"/>
    </ligand>
</feature>
<comment type="similarity">
    <text evidence="3 14">Belongs to the class I-like SAM-binding methyltransferase superfamily. RsmB/NOP family.</text>
</comment>
<dbReference type="FunFam" id="3.30.70.1170:FF:000003">
    <property type="entry name" value="16S rRNA (Cytosine(967)-C(5))-methyltransferase RsmB"/>
    <property type="match status" value="1"/>
</dbReference>
<dbReference type="Gene3D" id="3.30.70.1170">
    <property type="entry name" value="Sun protein, domain 3"/>
    <property type="match status" value="1"/>
</dbReference>
<dbReference type="InterPro" id="IPR018314">
    <property type="entry name" value="RsmB/NOL1/NOP2-like_CS"/>
</dbReference>
<dbReference type="GO" id="GO:0008649">
    <property type="term" value="F:rRNA methyltransferase activity"/>
    <property type="evidence" value="ECO:0007669"/>
    <property type="project" value="InterPro"/>
</dbReference>
<feature type="domain" description="SAM-dependent MTase RsmB/NOP-type" evidence="15">
    <location>
        <begin position="169"/>
        <end position="448"/>
    </location>
</feature>
<feature type="binding site" evidence="14">
    <location>
        <begin position="258"/>
        <end position="264"/>
    </location>
    <ligand>
        <name>S-adenosyl-L-methionine</name>
        <dbReference type="ChEBI" id="CHEBI:59789"/>
    </ligand>
</feature>
<dbReference type="RefSeq" id="WP_353947697.1">
    <property type="nucleotide sequence ID" value="NZ_CP159510.1"/>
</dbReference>
<evidence type="ECO:0000256" key="4">
    <source>
        <dbReference type="ARBA" id="ARBA00012140"/>
    </source>
</evidence>
<evidence type="ECO:0000256" key="11">
    <source>
        <dbReference type="ARBA" id="ARBA00030399"/>
    </source>
</evidence>
<keyword evidence="6" id="KW-0698">rRNA processing</keyword>
<dbReference type="InterPro" id="IPR049560">
    <property type="entry name" value="MeTrfase_RsmB-F_NOP2_cat"/>
</dbReference>
<feature type="active site" description="Nucleophile" evidence="14">
    <location>
        <position position="381"/>
    </location>
</feature>
<dbReference type="Gene3D" id="3.40.50.150">
    <property type="entry name" value="Vaccinia Virus protein VP39"/>
    <property type="match status" value="1"/>
</dbReference>
<dbReference type="SUPFAM" id="SSF48013">
    <property type="entry name" value="NusB-like"/>
    <property type="match status" value="1"/>
</dbReference>
<keyword evidence="7 14" id="KW-0489">Methyltransferase</keyword>
<evidence type="ECO:0000256" key="2">
    <source>
        <dbReference type="ARBA" id="ARBA00004496"/>
    </source>
</evidence>
<dbReference type="AlphaFoldDB" id="A0AAU8ICR9"/>
<comment type="catalytic activity">
    <reaction evidence="13">
        <text>cytidine(967) in 16S rRNA + S-adenosyl-L-methionine = 5-methylcytidine(967) in 16S rRNA + S-adenosyl-L-homocysteine + H(+)</text>
        <dbReference type="Rhea" id="RHEA:42748"/>
        <dbReference type="Rhea" id="RHEA-COMP:10219"/>
        <dbReference type="Rhea" id="RHEA-COMP:10220"/>
        <dbReference type="ChEBI" id="CHEBI:15378"/>
        <dbReference type="ChEBI" id="CHEBI:57856"/>
        <dbReference type="ChEBI" id="CHEBI:59789"/>
        <dbReference type="ChEBI" id="CHEBI:74483"/>
        <dbReference type="ChEBI" id="CHEBI:82748"/>
        <dbReference type="EC" id="2.1.1.176"/>
    </reaction>
</comment>
<dbReference type="PRINTS" id="PR02008">
    <property type="entry name" value="RCMTFAMILY"/>
</dbReference>
<protein>
    <recommendedName>
        <fullName evidence="4">16S rRNA (cytosine(967)-C(5))-methyltransferase</fullName>
        <ecNumber evidence="4">2.1.1.176</ecNumber>
    </recommendedName>
    <alternativeName>
        <fullName evidence="11">16S rRNA m5C967 methyltransferase</fullName>
    </alternativeName>
    <alternativeName>
        <fullName evidence="12">rRNA (cytosine-C(5)-)-methyltransferase RsmB</fullName>
    </alternativeName>
</protein>
<organism evidence="16">
    <name type="scientific">Sporolactobacillus sp. Y61</name>
    <dbReference type="NCBI Taxonomy" id="3160863"/>
    <lineage>
        <taxon>Bacteria</taxon>
        <taxon>Bacillati</taxon>
        <taxon>Bacillota</taxon>
        <taxon>Bacilli</taxon>
        <taxon>Bacillales</taxon>
        <taxon>Sporolactobacillaceae</taxon>
        <taxon>Sporolactobacillus</taxon>
    </lineage>
</organism>
<feature type="binding site" evidence="14">
    <location>
        <position position="328"/>
    </location>
    <ligand>
        <name>S-adenosyl-L-methionine</name>
        <dbReference type="ChEBI" id="CHEBI:59789"/>
    </ligand>
</feature>
<dbReference type="Pfam" id="PF01189">
    <property type="entry name" value="Methyltr_RsmB-F"/>
    <property type="match status" value="1"/>
</dbReference>
<name>A0AAU8ICR9_9BACL</name>
<feature type="binding site" evidence="14">
    <location>
        <position position="282"/>
    </location>
    <ligand>
        <name>S-adenosyl-L-methionine</name>
        <dbReference type="ChEBI" id="CHEBI:59789"/>
    </ligand>
</feature>
<evidence type="ECO:0000256" key="14">
    <source>
        <dbReference type="PROSITE-ProRule" id="PRU01023"/>
    </source>
</evidence>
<dbReference type="InterPro" id="IPR004573">
    <property type="entry name" value="rRNA_ssu_MeTfrase_B"/>
</dbReference>
<evidence type="ECO:0000256" key="12">
    <source>
        <dbReference type="ARBA" id="ARBA00031088"/>
    </source>
</evidence>
<dbReference type="GO" id="GO:0005737">
    <property type="term" value="C:cytoplasm"/>
    <property type="evidence" value="ECO:0007669"/>
    <property type="project" value="UniProtKB-SubCell"/>
</dbReference>
<dbReference type="GO" id="GO:0006355">
    <property type="term" value="P:regulation of DNA-templated transcription"/>
    <property type="evidence" value="ECO:0007669"/>
    <property type="project" value="InterPro"/>
</dbReference>
<dbReference type="PANTHER" id="PTHR22807:SF53">
    <property type="entry name" value="RIBOSOMAL RNA SMALL SUBUNIT METHYLTRANSFERASE B-RELATED"/>
    <property type="match status" value="1"/>
</dbReference>
<dbReference type="EC" id="2.1.1.176" evidence="4"/>
<keyword evidence="10 14" id="KW-0694">RNA-binding</keyword>
<evidence type="ECO:0000256" key="8">
    <source>
        <dbReference type="ARBA" id="ARBA00022679"/>
    </source>
</evidence>
<dbReference type="FunFam" id="3.40.50.150:FF:000022">
    <property type="entry name" value="Ribosomal RNA small subunit methyltransferase B"/>
    <property type="match status" value="1"/>
</dbReference>
<dbReference type="InterPro" id="IPR001678">
    <property type="entry name" value="MeTrfase_RsmB-F_NOP2_dom"/>
</dbReference>
<dbReference type="InterPro" id="IPR023267">
    <property type="entry name" value="RCMT"/>
</dbReference>
<dbReference type="FunFam" id="1.10.940.10:FF:000006">
    <property type="entry name" value="16S rRNA (Cytosine(967)-C(5))-methyltransferase RsmB"/>
    <property type="match status" value="1"/>
</dbReference>
<dbReference type="InterPro" id="IPR035926">
    <property type="entry name" value="NusB-like_sf"/>
</dbReference>